<dbReference type="GO" id="GO:0004497">
    <property type="term" value="F:monooxygenase activity"/>
    <property type="evidence" value="ECO:0007669"/>
    <property type="project" value="UniProtKB-KW"/>
</dbReference>
<evidence type="ECO:0000256" key="8">
    <source>
        <dbReference type="RuleBase" id="RU000461"/>
    </source>
</evidence>
<evidence type="ECO:0000256" key="6">
    <source>
        <dbReference type="ARBA" id="ARBA00023004"/>
    </source>
</evidence>
<keyword evidence="3" id="KW-0812">Transmembrane</keyword>
<dbReference type="EMBL" id="JAMSHJ010000002">
    <property type="protein sequence ID" value="KAI5433051.1"/>
    <property type="molecule type" value="Genomic_DNA"/>
</dbReference>
<dbReference type="InterPro" id="IPR036396">
    <property type="entry name" value="Cyt_P450_sf"/>
</dbReference>
<dbReference type="PRINTS" id="PR00385">
    <property type="entry name" value="P450"/>
</dbReference>
<evidence type="ECO:0000256" key="1">
    <source>
        <dbReference type="ARBA" id="ARBA00004167"/>
    </source>
</evidence>
<gene>
    <name evidence="9" type="ORF">KIW84_020369</name>
</gene>
<feature type="binding site" description="axial binding residue" evidence="7">
    <location>
        <position position="227"/>
    </location>
    <ligand>
        <name>heme</name>
        <dbReference type="ChEBI" id="CHEBI:30413"/>
    </ligand>
    <ligandPart>
        <name>Fe</name>
        <dbReference type="ChEBI" id="CHEBI:18248"/>
    </ligandPart>
</feature>
<dbReference type="GO" id="GO:0016705">
    <property type="term" value="F:oxidoreductase activity, acting on paired donors, with incorporation or reduction of molecular oxygen"/>
    <property type="evidence" value="ECO:0007669"/>
    <property type="project" value="InterPro"/>
</dbReference>
<keyword evidence="8" id="KW-0560">Oxidoreductase</keyword>
<keyword evidence="4 7" id="KW-0479">Metal-binding</keyword>
<keyword evidence="7 8" id="KW-0349">Heme</keyword>
<dbReference type="InterPro" id="IPR017972">
    <property type="entry name" value="Cyt_P450_CS"/>
</dbReference>
<evidence type="ECO:0000256" key="3">
    <source>
        <dbReference type="ARBA" id="ARBA00022692"/>
    </source>
</evidence>
<dbReference type="GO" id="GO:0016020">
    <property type="term" value="C:membrane"/>
    <property type="evidence" value="ECO:0007669"/>
    <property type="project" value="UniProtKB-SubCell"/>
</dbReference>
<keyword evidence="5" id="KW-0472">Membrane</keyword>
<evidence type="ECO:0000256" key="5">
    <source>
        <dbReference type="ARBA" id="ARBA00022989"/>
    </source>
</evidence>
<dbReference type="InterPro" id="IPR001128">
    <property type="entry name" value="Cyt_P450"/>
</dbReference>
<evidence type="ECO:0000313" key="10">
    <source>
        <dbReference type="Proteomes" id="UP001058974"/>
    </source>
</evidence>
<dbReference type="GO" id="GO:0020037">
    <property type="term" value="F:heme binding"/>
    <property type="evidence" value="ECO:0007669"/>
    <property type="project" value="InterPro"/>
</dbReference>
<dbReference type="GO" id="GO:0005506">
    <property type="term" value="F:iron ion binding"/>
    <property type="evidence" value="ECO:0007669"/>
    <property type="project" value="InterPro"/>
</dbReference>
<evidence type="ECO:0000256" key="7">
    <source>
        <dbReference type="PIRSR" id="PIRSR602401-1"/>
    </source>
</evidence>
<dbReference type="PANTHER" id="PTHR24286">
    <property type="entry name" value="CYTOCHROME P450 26"/>
    <property type="match status" value="1"/>
</dbReference>
<comment type="cofactor">
    <cofactor evidence="7">
        <name>heme</name>
        <dbReference type="ChEBI" id="CHEBI:30413"/>
    </cofactor>
</comment>
<evidence type="ECO:0000256" key="2">
    <source>
        <dbReference type="ARBA" id="ARBA00010617"/>
    </source>
</evidence>
<keyword evidence="8" id="KW-0503">Monooxygenase</keyword>
<dbReference type="PRINTS" id="PR00463">
    <property type="entry name" value="EP450I"/>
</dbReference>
<comment type="similarity">
    <text evidence="2 8">Belongs to the cytochrome P450 family.</text>
</comment>
<dbReference type="AlphaFoldDB" id="A0A9D4YAF4"/>
<protein>
    <recommendedName>
        <fullName evidence="11">Cytochrome P450</fullName>
    </recommendedName>
</protein>
<sequence>MNPFRALIKGVWSVPINAPFTRYNRSLKESARIQNLLKEIVHQKKVEHEKNGANSRQDLISCLLSMVEDDKQVLTEKEIIHNAMLVMVAGHDTSAILITFIIRLLANDPEIRAGVLQEQEEIAKGKLLGETLTWEDVSKMKYTWRVAMETLRRFPPIFGGIRKATTDIEYGGYIIPKGWQIFWVTSMTHMDSKIFPEPSKFDPSRFENQASTPPYCYVPFGGGARICPGYEFAKVETLVTIHYLVTKFSWKLLSDNSFSRDPMPTPSQGLLIELCPRKLS</sequence>
<evidence type="ECO:0000313" key="9">
    <source>
        <dbReference type="EMBL" id="KAI5433051.1"/>
    </source>
</evidence>
<keyword evidence="5" id="KW-1133">Transmembrane helix</keyword>
<keyword evidence="6 7" id="KW-0408">Iron</keyword>
<dbReference type="Gene3D" id="1.10.630.10">
    <property type="entry name" value="Cytochrome P450"/>
    <property type="match status" value="1"/>
</dbReference>
<evidence type="ECO:0008006" key="11">
    <source>
        <dbReference type="Google" id="ProtNLM"/>
    </source>
</evidence>
<dbReference type="PROSITE" id="PS00086">
    <property type="entry name" value="CYTOCHROME_P450"/>
    <property type="match status" value="1"/>
</dbReference>
<dbReference type="Gramene" id="Psat02G0036900-T1">
    <property type="protein sequence ID" value="KAI5433051.1"/>
    <property type="gene ID" value="KIW84_020369"/>
</dbReference>
<dbReference type="Proteomes" id="UP001058974">
    <property type="component" value="Chromosome 2"/>
</dbReference>
<reference evidence="9 10" key="1">
    <citation type="journal article" date="2022" name="Nat. Genet.">
        <title>Improved pea reference genome and pan-genome highlight genomic features and evolutionary characteristics.</title>
        <authorList>
            <person name="Yang T."/>
            <person name="Liu R."/>
            <person name="Luo Y."/>
            <person name="Hu S."/>
            <person name="Wang D."/>
            <person name="Wang C."/>
            <person name="Pandey M.K."/>
            <person name="Ge S."/>
            <person name="Xu Q."/>
            <person name="Li N."/>
            <person name="Li G."/>
            <person name="Huang Y."/>
            <person name="Saxena R.K."/>
            <person name="Ji Y."/>
            <person name="Li M."/>
            <person name="Yan X."/>
            <person name="He Y."/>
            <person name="Liu Y."/>
            <person name="Wang X."/>
            <person name="Xiang C."/>
            <person name="Varshney R.K."/>
            <person name="Ding H."/>
            <person name="Gao S."/>
            <person name="Zong X."/>
        </authorList>
    </citation>
    <scope>NUCLEOTIDE SEQUENCE [LARGE SCALE GENOMIC DNA]</scope>
    <source>
        <strain evidence="9 10">cv. Zhongwan 6</strain>
    </source>
</reference>
<accession>A0A9D4YAF4</accession>
<dbReference type="PANTHER" id="PTHR24286:SF190">
    <property type="entry name" value="CYTOCHROME P450"/>
    <property type="match status" value="1"/>
</dbReference>
<dbReference type="InterPro" id="IPR002401">
    <property type="entry name" value="Cyt_P450_E_grp-I"/>
</dbReference>
<dbReference type="SUPFAM" id="SSF48264">
    <property type="entry name" value="Cytochrome P450"/>
    <property type="match status" value="1"/>
</dbReference>
<dbReference type="GO" id="GO:0016125">
    <property type="term" value="P:sterol metabolic process"/>
    <property type="evidence" value="ECO:0007669"/>
    <property type="project" value="TreeGrafter"/>
</dbReference>
<name>A0A9D4YAF4_PEA</name>
<organism evidence="9 10">
    <name type="scientific">Pisum sativum</name>
    <name type="common">Garden pea</name>
    <name type="synonym">Lathyrus oleraceus</name>
    <dbReference type="NCBI Taxonomy" id="3888"/>
    <lineage>
        <taxon>Eukaryota</taxon>
        <taxon>Viridiplantae</taxon>
        <taxon>Streptophyta</taxon>
        <taxon>Embryophyta</taxon>
        <taxon>Tracheophyta</taxon>
        <taxon>Spermatophyta</taxon>
        <taxon>Magnoliopsida</taxon>
        <taxon>eudicotyledons</taxon>
        <taxon>Gunneridae</taxon>
        <taxon>Pentapetalae</taxon>
        <taxon>rosids</taxon>
        <taxon>fabids</taxon>
        <taxon>Fabales</taxon>
        <taxon>Fabaceae</taxon>
        <taxon>Papilionoideae</taxon>
        <taxon>50 kb inversion clade</taxon>
        <taxon>NPAAA clade</taxon>
        <taxon>Hologalegina</taxon>
        <taxon>IRL clade</taxon>
        <taxon>Fabeae</taxon>
        <taxon>Lathyrus</taxon>
    </lineage>
</organism>
<comment type="caution">
    <text evidence="9">The sequence shown here is derived from an EMBL/GenBank/DDBJ whole genome shotgun (WGS) entry which is preliminary data.</text>
</comment>
<dbReference type="Pfam" id="PF00067">
    <property type="entry name" value="p450"/>
    <property type="match status" value="1"/>
</dbReference>
<evidence type="ECO:0000256" key="4">
    <source>
        <dbReference type="ARBA" id="ARBA00022723"/>
    </source>
</evidence>
<keyword evidence="10" id="KW-1185">Reference proteome</keyword>
<dbReference type="FunFam" id="1.10.630.10:FF:000209">
    <property type="entry name" value="Os07g0491800 protein"/>
    <property type="match status" value="1"/>
</dbReference>
<proteinExistence type="inferred from homology"/>
<comment type="subcellular location">
    <subcellularLocation>
        <location evidence="1">Membrane</location>
        <topology evidence="1">Single-pass membrane protein</topology>
    </subcellularLocation>
</comment>